<evidence type="ECO:0000256" key="1">
    <source>
        <dbReference type="SAM" id="MobiDB-lite"/>
    </source>
</evidence>
<feature type="compositionally biased region" description="Acidic residues" evidence="1">
    <location>
        <begin position="107"/>
        <end position="118"/>
    </location>
</feature>
<feature type="compositionally biased region" description="Acidic residues" evidence="1">
    <location>
        <begin position="151"/>
        <end position="163"/>
    </location>
</feature>
<dbReference type="EMBL" id="ML977559">
    <property type="protein sequence ID" value="KAF2006608.1"/>
    <property type="molecule type" value="Genomic_DNA"/>
</dbReference>
<keyword evidence="3" id="KW-1185">Reference proteome</keyword>
<protein>
    <submittedName>
        <fullName evidence="2">Uncharacterized protein</fullName>
    </submittedName>
</protein>
<organism evidence="2 3">
    <name type="scientific">Amniculicola lignicola CBS 123094</name>
    <dbReference type="NCBI Taxonomy" id="1392246"/>
    <lineage>
        <taxon>Eukaryota</taxon>
        <taxon>Fungi</taxon>
        <taxon>Dikarya</taxon>
        <taxon>Ascomycota</taxon>
        <taxon>Pezizomycotina</taxon>
        <taxon>Dothideomycetes</taxon>
        <taxon>Pleosporomycetidae</taxon>
        <taxon>Pleosporales</taxon>
        <taxon>Amniculicolaceae</taxon>
        <taxon>Amniculicola</taxon>
    </lineage>
</organism>
<gene>
    <name evidence="2" type="ORF">P154DRAFT_529644</name>
</gene>
<sequence>MSNTPPPTHHPHPPFHIDLSNLTYTAPQTHAHMTIPPFTRSKSGSKGESNPTTPTSPPLPPHLSKTHTTGSMKPPGLKRRWSWVHRPSFIGHLPDMHLGREQKVEEAAVDEERDEEEERLLRKEKGKGKEKMKAEEQEAQPEHRETRVEGEAVEEVEEEEEGVDGGPICREAEIDKWKCCQMRDLHGEKEGERERRKHAAFIGGGRRKSFRW</sequence>
<feature type="region of interest" description="Disordered" evidence="1">
    <location>
        <begin position="107"/>
        <end position="168"/>
    </location>
</feature>
<dbReference type="AlphaFoldDB" id="A0A6A5WZL0"/>
<reference evidence="2" key="1">
    <citation type="journal article" date="2020" name="Stud. Mycol.">
        <title>101 Dothideomycetes genomes: a test case for predicting lifestyles and emergence of pathogens.</title>
        <authorList>
            <person name="Haridas S."/>
            <person name="Albert R."/>
            <person name="Binder M."/>
            <person name="Bloem J."/>
            <person name="Labutti K."/>
            <person name="Salamov A."/>
            <person name="Andreopoulos B."/>
            <person name="Baker S."/>
            <person name="Barry K."/>
            <person name="Bills G."/>
            <person name="Bluhm B."/>
            <person name="Cannon C."/>
            <person name="Castanera R."/>
            <person name="Culley D."/>
            <person name="Daum C."/>
            <person name="Ezra D."/>
            <person name="Gonzalez J."/>
            <person name="Henrissat B."/>
            <person name="Kuo A."/>
            <person name="Liang C."/>
            <person name="Lipzen A."/>
            <person name="Lutzoni F."/>
            <person name="Magnuson J."/>
            <person name="Mondo S."/>
            <person name="Nolan M."/>
            <person name="Ohm R."/>
            <person name="Pangilinan J."/>
            <person name="Park H.-J."/>
            <person name="Ramirez L."/>
            <person name="Alfaro M."/>
            <person name="Sun H."/>
            <person name="Tritt A."/>
            <person name="Yoshinaga Y."/>
            <person name="Zwiers L.-H."/>
            <person name="Turgeon B."/>
            <person name="Goodwin S."/>
            <person name="Spatafora J."/>
            <person name="Crous P."/>
            <person name="Grigoriev I."/>
        </authorList>
    </citation>
    <scope>NUCLEOTIDE SEQUENCE</scope>
    <source>
        <strain evidence="2">CBS 123094</strain>
    </source>
</reference>
<feature type="region of interest" description="Disordered" evidence="1">
    <location>
        <begin position="34"/>
        <end position="78"/>
    </location>
</feature>
<proteinExistence type="predicted"/>
<evidence type="ECO:0000313" key="2">
    <source>
        <dbReference type="EMBL" id="KAF2006608.1"/>
    </source>
</evidence>
<feature type="compositionally biased region" description="Basic and acidic residues" evidence="1">
    <location>
        <begin position="119"/>
        <end position="150"/>
    </location>
</feature>
<accession>A0A6A5WZL0</accession>
<evidence type="ECO:0000313" key="3">
    <source>
        <dbReference type="Proteomes" id="UP000799779"/>
    </source>
</evidence>
<feature type="compositionally biased region" description="Polar residues" evidence="1">
    <location>
        <begin position="40"/>
        <end position="50"/>
    </location>
</feature>
<name>A0A6A5WZL0_9PLEO</name>
<dbReference type="Proteomes" id="UP000799779">
    <property type="component" value="Unassembled WGS sequence"/>
</dbReference>